<dbReference type="InterPro" id="IPR036568">
    <property type="entry name" value="GGCT-like_sf"/>
</dbReference>
<keyword evidence="4" id="KW-1185">Reference proteome</keyword>
<reference evidence="3" key="2">
    <citation type="submission" date="2022-06" db="UniProtKB">
        <authorList>
            <consortium name="EnsemblMetazoa"/>
        </authorList>
    </citation>
    <scope>IDENTIFICATION</scope>
    <source>
        <strain evidence="3">PS312</strain>
    </source>
</reference>
<evidence type="ECO:0000256" key="2">
    <source>
        <dbReference type="RuleBase" id="RU367036"/>
    </source>
</evidence>
<evidence type="ECO:0000256" key="1">
    <source>
        <dbReference type="ARBA" id="ARBA00008861"/>
    </source>
</evidence>
<organism evidence="3 4">
    <name type="scientific">Pristionchus pacificus</name>
    <name type="common">Parasitic nematode worm</name>
    <dbReference type="NCBI Taxonomy" id="54126"/>
    <lineage>
        <taxon>Eukaryota</taxon>
        <taxon>Metazoa</taxon>
        <taxon>Ecdysozoa</taxon>
        <taxon>Nematoda</taxon>
        <taxon>Chromadorea</taxon>
        <taxon>Rhabditida</taxon>
        <taxon>Rhabditina</taxon>
        <taxon>Diplogasteromorpha</taxon>
        <taxon>Diplogasteroidea</taxon>
        <taxon>Neodiplogasteridae</taxon>
        <taxon>Pristionchus</taxon>
    </lineage>
</organism>
<dbReference type="Pfam" id="PF06094">
    <property type="entry name" value="GGACT"/>
    <property type="match status" value="1"/>
</dbReference>
<dbReference type="PANTHER" id="PTHR12510:SF4">
    <property type="entry name" value="GAMMA-GLUTAMYLAMINECYCLOTRANSFERASE"/>
    <property type="match status" value="1"/>
</dbReference>
<dbReference type="CDD" id="cd06661">
    <property type="entry name" value="GGCT_like"/>
    <property type="match status" value="1"/>
</dbReference>
<accession>A0A8R1V523</accession>
<gene>
    <name evidence="3" type="primary">WBGene00284380</name>
</gene>
<dbReference type="SUPFAM" id="SSF110857">
    <property type="entry name" value="Gamma-glutamyl cyclotransferase-like"/>
    <property type="match status" value="1"/>
</dbReference>
<dbReference type="InterPro" id="IPR013024">
    <property type="entry name" value="GGCT-like"/>
</dbReference>
<accession>A0A2A6D2E1</accession>
<dbReference type="Proteomes" id="UP000005239">
    <property type="component" value="Unassembled WGS sequence"/>
</dbReference>
<dbReference type="GO" id="GO:0005829">
    <property type="term" value="C:cytosol"/>
    <property type="evidence" value="ECO:0000318"/>
    <property type="project" value="GO_Central"/>
</dbReference>
<dbReference type="InterPro" id="IPR039126">
    <property type="entry name" value="GGACT"/>
</dbReference>
<protein>
    <recommendedName>
        <fullName evidence="2">Gamma-glutamylcyclotransferase family protein</fullName>
    </recommendedName>
</protein>
<evidence type="ECO:0000313" key="4">
    <source>
        <dbReference type="Proteomes" id="UP000005239"/>
    </source>
</evidence>
<sequence>MPLQTVFIYGTVISGQSNHDILNAFEGYHRLIGLARTVDSFPLVPVEGELYEMDESKLTLLDALNRHPHFYERLQEKMGALIHVVEFASITCLQRR</sequence>
<comment type="similarity">
    <text evidence="1 2">Belongs to the gamma-glutamylcyclotransferase family.</text>
</comment>
<dbReference type="OrthoDB" id="113620at2759"/>
<dbReference type="GO" id="GO:0061929">
    <property type="term" value="F:gamma-glutamylaminecyclotransferase activity"/>
    <property type="evidence" value="ECO:0007669"/>
    <property type="project" value="InterPro"/>
</dbReference>
<dbReference type="Gene3D" id="3.10.490.10">
    <property type="entry name" value="Gamma-glutamyl cyclotransferase-like"/>
    <property type="match status" value="1"/>
</dbReference>
<dbReference type="AlphaFoldDB" id="A0A2A6D2E1"/>
<reference evidence="4" key="1">
    <citation type="journal article" date="2008" name="Nat. Genet.">
        <title>The Pristionchus pacificus genome provides a unique perspective on nematode lifestyle and parasitism.</title>
        <authorList>
            <person name="Dieterich C."/>
            <person name="Clifton S.W."/>
            <person name="Schuster L.N."/>
            <person name="Chinwalla A."/>
            <person name="Delehaunty K."/>
            <person name="Dinkelacker I."/>
            <person name="Fulton L."/>
            <person name="Fulton R."/>
            <person name="Godfrey J."/>
            <person name="Minx P."/>
            <person name="Mitreva M."/>
            <person name="Roeseler W."/>
            <person name="Tian H."/>
            <person name="Witte H."/>
            <person name="Yang S.P."/>
            <person name="Wilson R.K."/>
            <person name="Sommer R.J."/>
        </authorList>
    </citation>
    <scope>NUCLEOTIDE SEQUENCE [LARGE SCALE GENOMIC DNA]</scope>
    <source>
        <strain evidence="4">PS312</strain>
    </source>
</reference>
<name>A0A2A6D2E1_PRIPA</name>
<dbReference type="EnsemblMetazoa" id="PPA46011.1">
    <property type="protein sequence ID" value="PPA46011.1"/>
    <property type="gene ID" value="WBGene00284380"/>
</dbReference>
<proteinExistence type="inferred from homology"/>
<evidence type="ECO:0000313" key="3">
    <source>
        <dbReference type="EnsemblMetazoa" id="PPA46011.1"/>
    </source>
</evidence>
<dbReference type="PANTHER" id="PTHR12510">
    <property type="entry name" value="TROPONIN C-AKIN-1 PROTEIN"/>
    <property type="match status" value="1"/>
</dbReference>
<dbReference type="InterPro" id="IPR009288">
    <property type="entry name" value="AIG2-like_dom"/>
</dbReference>